<dbReference type="Proteomes" id="UP000694844">
    <property type="component" value="Chromosome 5"/>
</dbReference>
<feature type="repeat" description="Filamin" evidence="10">
    <location>
        <begin position="36"/>
        <end position="142"/>
    </location>
</feature>
<evidence type="ECO:0000256" key="8">
    <source>
        <dbReference type="ARBA" id="ARBA00047553"/>
    </source>
</evidence>
<evidence type="ECO:0000256" key="4">
    <source>
        <dbReference type="ARBA" id="ARBA00022679"/>
    </source>
</evidence>
<gene>
    <name evidence="14" type="primary">LOC111135049</name>
</gene>
<evidence type="ECO:0000256" key="9">
    <source>
        <dbReference type="ARBA" id="ARBA00049246"/>
    </source>
</evidence>
<dbReference type="GO" id="GO:0012505">
    <property type="term" value="C:endomembrane system"/>
    <property type="evidence" value="ECO:0007669"/>
    <property type="project" value="TreeGrafter"/>
</dbReference>
<feature type="chain" id="PRO_5034467329" evidence="11">
    <location>
        <begin position="25"/>
        <end position="518"/>
    </location>
</feature>
<comment type="catalytic activity">
    <reaction evidence="9">
        <text>L-seryl-[EGF-like domain protein] + UDP-alpha-D-glucose = 3-O-(beta-D-glucosyl)-L-seryl-[EGF-like domain protein] + UDP + H(+)</text>
        <dbReference type="Rhea" id="RHEA:58116"/>
        <dbReference type="Rhea" id="RHEA-COMP:14610"/>
        <dbReference type="Rhea" id="RHEA-COMP:16010"/>
        <dbReference type="ChEBI" id="CHEBI:15378"/>
        <dbReference type="ChEBI" id="CHEBI:29999"/>
        <dbReference type="ChEBI" id="CHEBI:58223"/>
        <dbReference type="ChEBI" id="CHEBI:58885"/>
        <dbReference type="ChEBI" id="CHEBI:140576"/>
    </reaction>
</comment>
<dbReference type="Gene3D" id="2.60.40.10">
    <property type="entry name" value="Immunoglobulins"/>
    <property type="match status" value="1"/>
</dbReference>
<dbReference type="InterPro" id="IPR013783">
    <property type="entry name" value="Ig-like_fold"/>
</dbReference>
<evidence type="ECO:0000256" key="7">
    <source>
        <dbReference type="ARBA" id="ARBA00023180"/>
    </source>
</evidence>
<name>A0A8B8EK06_CRAVI</name>
<comment type="similarity">
    <text evidence="2">Belongs to the KDELC family.</text>
</comment>
<dbReference type="KEGG" id="cvn:111135049"/>
<evidence type="ECO:0000313" key="13">
    <source>
        <dbReference type="Proteomes" id="UP000694844"/>
    </source>
</evidence>
<sequence length="518" mass="60247">MCAMYYCVLFVLSLLALSVQKSSAESEGPNSKKPGTRILSPEKSIVWGPGLKSRFALPVRYFFIQAVDQLGQNFTHSVGEKAFEVKVTQEDGGRARIYTQVLDLQDGSYVARFRSFETYSSLRINVGHNEKHVGKSPYYLRGMVYHENCYCPMSNIEKWYTTHDCPDSYPQIDEDLSIFKKVNLNKVASEAISRFNQKGMHSLTHYRIVNNKIYRKTYGEHVGFKMFSDAILLSLTRKVMLPDVEFFVNLGDWPLEKKSLVEDPIPVFSWCGSDDTKDIVMPTYDLTEATIQMMSRVTLDVLSVQATKVAWENKTDKAFWRGRDSRQERLDLVMMSRKEPEIIDAALTHMFFFKKEPEKYGELVKSTPFFDFFNYKYQINLDGTVAAYRFPYLMGGNSVVLKQDSPYYEHFYKSLEPGKHYIPFKRDLSDLKEKILWAKKHDEEAKMISKTAQEFVRENLLPKDIYCYHVKLLDRFSGLLMSKPDKPNESWELVEQPNDNDSKCDCKRLKKARKHEEL</sequence>
<dbReference type="AlphaFoldDB" id="A0A8B8EK06"/>
<dbReference type="RefSeq" id="XP_022340450.1">
    <property type="nucleotide sequence ID" value="XM_022484742.1"/>
</dbReference>
<dbReference type="SMART" id="SM00672">
    <property type="entry name" value="CAP10"/>
    <property type="match status" value="1"/>
</dbReference>
<comment type="catalytic activity">
    <reaction evidence="8">
        <text>L-seryl-[EGF-like domain protein] + UDP-alpha-D-xylose = 3-O-(beta-D-xylosyl)-L-seryl-[EGF-like domain protein] + UDP + H(+)</text>
        <dbReference type="Rhea" id="RHEA:62016"/>
        <dbReference type="Rhea" id="RHEA-COMP:16010"/>
        <dbReference type="Rhea" id="RHEA-COMP:16011"/>
        <dbReference type="ChEBI" id="CHEBI:15378"/>
        <dbReference type="ChEBI" id="CHEBI:29999"/>
        <dbReference type="ChEBI" id="CHEBI:57632"/>
        <dbReference type="ChEBI" id="CHEBI:58223"/>
        <dbReference type="ChEBI" id="CHEBI:132085"/>
    </reaction>
</comment>
<organism evidence="13 14">
    <name type="scientific">Crassostrea virginica</name>
    <name type="common">Eastern oyster</name>
    <dbReference type="NCBI Taxonomy" id="6565"/>
    <lineage>
        <taxon>Eukaryota</taxon>
        <taxon>Metazoa</taxon>
        <taxon>Spiralia</taxon>
        <taxon>Lophotrochozoa</taxon>
        <taxon>Mollusca</taxon>
        <taxon>Bivalvia</taxon>
        <taxon>Autobranchia</taxon>
        <taxon>Pteriomorphia</taxon>
        <taxon>Ostreida</taxon>
        <taxon>Ostreoidea</taxon>
        <taxon>Ostreidae</taxon>
        <taxon>Crassostrea</taxon>
    </lineage>
</organism>
<evidence type="ECO:0000313" key="14">
    <source>
        <dbReference type="RefSeq" id="XP_022340450.1"/>
    </source>
</evidence>
<evidence type="ECO:0000256" key="1">
    <source>
        <dbReference type="ARBA" id="ARBA00004922"/>
    </source>
</evidence>
<feature type="domain" description="Glycosyl transferase CAP10" evidence="12">
    <location>
        <begin position="240"/>
        <end position="483"/>
    </location>
</feature>
<protein>
    <submittedName>
        <fullName evidence="14">KDEL motif-containing protein 1-like</fullName>
    </submittedName>
</protein>
<accession>A0A8B8EK06</accession>
<evidence type="ECO:0000259" key="12">
    <source>
        <dbReference type="SMART" id="SM00672"/>
    </source>
</evidence>
<dbReference type="Pfam" id="PF00630">
    <property type="entry name" value="Filamin"/>
    <property type="match status" value="1"/>
</dbReference>
<dbReference type="Pfam" id="PF05686">
    <property type="entry name" value="Glyco_transf_90"/>
    <property type="match status" value="1"/>
</dbReference>
<dbReference type="FunFam" id="2.60.40.10:FF:000419">
    <property type="entry name" value="KDEL (Lys-Asp-Glu-Leu) containing 1"/>
    <property type="match status" value="1"/>
</dbReference>
<keyword evidence="6" id="KW-0256">Endoplasmic reticulum</keyword>
<keyword evidence="5 11" id="KW-0732">Signal</keyword>
<dbReference type="InterPro" id="IPR014756">
    <property type="entry name" value="Ig_E-set"/>
</dbReference>
<dbReference type="InterPro" id="IPR051091">
    <property type="entry name" value="O-Glucosyltr/Glycosyltrsf_90"/>
</dbReference>
<feature type="signal peptide" evidence="11">
    <location>
        <begin position="1"/>
        <end position="24"/>
    </location>
</feature>
<evidence type="ECO:0000256" key="11">
    <source>
        <dbReference type="SAM" id="SignalP"/>
    </source>
</evidence>
<reference evidence="14" key="1">
    <citation type="submission" date="2025-08" db="UniProtKB">
        <authorList>
            <consortium name="RefSeq"/>
        </authorList>
    </citation>
    <scope>IDENTIFICATION</scope>
    <source>
        <tissue evidence="14">Whole sample</tissue>
    </source>
</reference>
<keyword evidence="4" id="KW-0808">Transferase</keyword>
<evidence type="ECO:0000256" key="6">
    <source>
        <dbReference type="ARBA" id="ARBA00022824"/>
    </source>
</evidence>
<dbReference type="GeneID" id="111135049"/>
<dbReference type="PROSITE" id="PS50194">
    <property type="entry name" value="FILAMIN_REPEAT"/>
    <property type="match status" value="1"/>
</dbReference>
<dbReference type="SMART" id="SM00557">
    <property type="entry name" value="IG_FLMN"/>
    <property type="match status" value="1"/>
</dbReference>
<dbReference type="InterPro" id="IPR006598">
    <property type="entry name" value="CAP10"/>
</dbReference>
<dbReference type="OrthoDB" id="541052at2759"/>
<evidence type="ECO:0000256" key="10">
    <source>
        <dbReference type="PROSITE-ProRule" id="PRU00087"/>
    </source>
</evidence>
<evidence type="ECO:0000256" key="3">
    <source>
        <dbReference type="ARBA" id="ARBA00022676"/>
    </source>
</evidence>
<dbReference type="PANTHER" id="PTHR12203:SF122">
    <property type="entry name" value="GLYCOSYL TRANSFERASE CAP10 DOMAIN-CONTAINING PROTEIN"/>
    <property type="match status" value="1"/>
</dbReference>
<evidence type="ECO:0000256" key="5">
    <source>
        <dbReference type="ARBA" id="ARBA00022729"/>
    </source>
</evidence>
<comment type="pathway">
    <text evidence="1">Protein modification; protein glycosylation.</text>
</comment>
<proteinExistence type="inferred from homology"/>
<evidence type="ECO:0000256" key="2">
    <source>
        <dbReference type="ARBA" id="ARBA00006063"/>
    </source>
</evidence>
<keyword evidence="3" id="KW-0328">Glycosyltransferase</keyword>
<dbReference type="GO" id="GO:0046527">
    <property type="term" value="F:glucosyltransferase activity"/>
    <property type="evidence" value="ECO:0007669"/>
    <property type="project" value="TreeGrafter"/>
</dbReference>
<dbReference type="PANTHER" id="PTHR12203">
    <property type="entry name" value="KDEL LYS-ASP-GLU-LEU CONTAINING - RELATED"/>
    <property type="match status" value="1"/>
</dbReference>
<dbReference type="InterPro" id="IPR017868">
    <property type="entry name" value="Filamin/ABP280_repeat-like"/>
</dbReference>
<keyword evidence="13" id="KW-1185">Reference proteome</keyword>
<dbReference type="InterPro" id="IPR001298">
    <property type="entry name" value="Filamin/ABP280_rpt"/>
</dbReference>
<keyword evidence="7" id="KW-0325">Glycoprotein</keyword>
<dbReference type="SUPFAM" id="SSF81296">
    <property type="entry name" value="E set domains"/>
    <property type="match status" value="1"/>
</dbReference>